<dbReference type="CDD" id="cd19757">
    <property type="entry name" value="Bbox1"/>
    <property type="match status" value="1"/>
</dbReference>
<reference evidence="3 4" key="1">
    <citation type="submission" date="2020-06" db="EMBL/GenBank/DDBJ databases">
        <authorList>
            <person name="Li R."/>
            <person name="Bekaert M."/>
        </authorList>
    </citation>
    <scope>NUCLEOTIDE SEQUENCE [LARGE SCALE GENOMIC DNA]</scope>
    <source>
        <strain evidence="4">wild</strain>
    </source>
</reference>
<keyword evidence="4" id="KW-1185">Reference proteome</keyword>
<evidence type="ECO:0000313" key="4">
    <source>
        <dbReference type="Proteomes" id="UP000507470"/>
    </source>
</evidence>
<feature type="domain" description="B box-type" evidence="2">
    <location>
        <begin position="3"/>
        <end position="53"/>
    </location>
</feature>
<evidence type="ECO:0000313" key="3">
    <source>
        <dbReference type="EMBL" id="CAC5399681.1"/>
    </source>
</evidence>
<dbReference type="SUPFAM" id="SSF57845">
    <property type="entry name" value="B-box zinc-binding domain"/>
    <property type="match status" value="1"/>
</dbReference>
<gene>
    <name evidence="3" type="ORF">MCOR_33923</name>
</gene>
<dbReference type="OrthoDB" id="6114572at2759"/>
<proteinExistence type="predicted"/>
<keyword evidence="1" id="KW-0863">Zinc-finger</keyword>
<protein>
    <recommendedName>
        <fullName evidence="2">B box-type domain-containing protein</fullName>
    </recommendedName>
</protein>
<evidence type="ECO:0000259" key="2">
    <source>
        <dbReference type="PROSITE" id="PS50119"/>
    </source>
</evidence>
<name>A0A6J8CVI7_MYTCO</name>
<evidence type="ECO:0000256" key="1">
    <source>
        <dbReference type="PROSITE-ProRule" id="PRU00024"/>
    </source>
</evidence>
<organism evidence="3 4">
    <name type="scientific">Mytilus coruscus</name>
    <name type="common">Sea mussel</name>
    <dbReference type="NCBI Taxonomy" id="42192"/>
    <lineage>
        <taxon>Eukaryota</taxon>
        <taxon>Metazoa</taxon>
        <taxon>Spiralia</taxon>
        <taxon>Lophotrochozoa</taxon>
        <taxon>Mollusca</taxon>
        <taxon>Bivalvia</taxon>
        <taxon>Autobranchia</taxon>
        <taxon>Pteriomorphia</taxon>
        <taxon>Mytilida</taxon>
        <taxon>Mytiloidea</taxon>
        <taxon>Mytilidae</taxon>
        <taxon>Mytilinae</taxon>
        <taxon>Mytilus</taxon>
    </lineage>
</organism>
<dbReference type="Gene3D" id="3.30.160.60">
    <property type="entry name" value="Classic Zinc Finger"/>
    <property type="match status" value="1"/>
</dbReference>
<dbReference type="GO" id="GO:0008270">
    <property type="term" value="F:zinc ion binding"/>
    <property type="evidence" value="ECO:0007669"/>
    <property type="project" value="UniProtKB-KW"/>
</dbReference>
<dbReference type="InterPro" id="IPR000315">
    <property type="entry name" value="Znf_B-box"/>
</dbReference>
<dbReference type="PROSITE" id="PS50119">
    <property type="entry name" value="ZF_BBOX"/>
    <property type="match status" value="1"/>
</dbReference>
<dbReference type="AlphaFoldDB" id="A0A6J8CVI7"/>
<sequence>MATNTSVCAICDLRHVTSRSIHWCPDCEEALCTECSEHHGLSRGTRNHKTILISQYQSLPTFVTDIQQFCIYHNEKYQQYCMKHECPICYKCIKEHGKCTEVISLEDVISEVKSSELLRDLEQSLEVVPENIKRIREDREDNVKSIQNSKE</sequence>
<dbReference type="Proteomes" id="UP000507470">
    <property type="component" value="Unassembled WGS sequence"/>
</dbReference>
<keyword evidence="1" id="KW-0479">Metal-binding</keyword>
<dbReference type="EMBL" id="CACVKT020006043">
    <property type="protein sequence ID" value="CAC5399681.1"/>
    <property type="molecule type" value="Genomic_DNA"/>
</dbReference>
<keyword evidence="1" id="KW-0862">Zinc</keyword>
<accession>A0A6J8CVI7</accession>